<evidence type="ECO:0000313" key="3">
    <source>
        <dbReference type="Proteomes" id="UP001209701"/>
    </source>
</evidence>
<dbReference type="Gene3D" id="2.60.120.620">
    <property type="entry name" value="q2cbj1_9rhob like domain"/>
    <property type="match status" value="1"/>
</dbReference>
<dbReference type="EMBL" id="JAJIRN010000010">
    <property type="protein sequence ID" value="MCV2370647.1"/>
    <property type="molecule type" value="Genomic_DNA"/>
</dbReference>
<proteinExistence type="predicted"/>
<name>A0ABT2YKX3_9BURK</name>
<dbReference type="RefSeq" id="WP_263573238.1">
    <property type="nucleotide sequence ID" value="NZ_JAJIRN010000010.1"/>
</dbReference>
<dbReference type="SUPFAM" id="SSF51197">
    <property type="entry name" value="Clavaminate synthase-like"/>
    <property type="match status" value="1"/>
</dbReference>
<dbReference type="Proteomes" id="UP001209701">
    <property type="component" value="Unassembled WGS sequence"/>
</dbReference>
<evidence type="ECO:0000259" key="1">
    <source>
        <dbReference type="Pfam" id="PF13661"/>
    </source>
</evidence>
<organism evidence="2 3">
    <name type="scientific">Roseateles oligotrophus</name>
    <dbReference type="NCBI Taxonomy" id="1769250"/>
    <lineage>
        <taxon>Bacteria</taxon>
        <taxon>Pseudomonadati</taxon>
        <taxon>Pseudomonadota</taxon>
        <taxon>Betaproteobacteria</taxon>
        <taxon>Burkholderiales</taxon>
        <taxon>Sphaerotilaceae</taxon>
        <taxon>Roseateles</taxon>
    </lineage>
</organism>
<feature type="domain" description="Prolyl 3,4-dihydroxylase TPA1/OFD1 N-terminal" evidence="1">
    <location>
        <begin position="139"/>
        <end position="230"/>
    </location>
</feature>
<dbReference type="InterPro" id="IPR051842">
    <property type="entry name" value="uS12_prolyl_hydroxylase"/>
</dbReference>
<comment type="caution">
    <text evidence="2">The sequence shown here is derived from an EMBL/GenBank/DDBJ whole genome shotgun (WGS) entry which is preliminary data.</text>
</comment>
<reference evidence="2 3" key="1">
    <citation type="submission" date="2021-11" db="EMBL/GenBank/DDBJ databases">
        <authorList>
            <person name="Liang Q."/>
            <person name="Mou H."/>
            <person name="Liu Z."/>
        </authorList>
    </citation>
    <scope>NUCLEOTIDE SEQUENCE [LARGE SCALE GENOMIC DNA]</scope>
    <source>
        <strain evidence="2 3">CHU3</strain>
    </source>
</reference>
<dbReference type="InterPro" id="IPR039558">
    <property type="entry name" value="TPA1/OFD1_N"/>
</dbReference>
<sequence length="233" mass="26709">MQYINPELDIEQLGRSFQRDGRVLIRDFFDPAVVQALSAAVDQIDWALTYRDTKGDRVLSGEQLRALTPEQREMLVEGVNTVARNEFQFSFFTESMVAAAKRGDTDLLARFMRWMADEQFMATIRQITGITEINRVYAQATMYTRGNFLVAHDDHVDAEDRRLAYVINLTRKWRPDWGGLLHFTKADGSVTDSYFPHFNSLSLFKVPQSHFVSYVPPFANAERTAITGWLIAA</sequence>
<dbReference type="PANTHER" id="PTHR12117:SF0">
    <property type="entry name" value="PROLYL 3-HYDROXYLASE OGFOD1"/>
    <property type="match status" value="1"/>
</dbReference>
<gene>
    <name evidence="2" type="ORF">LNV07_21390</name>
</gene>
<evidence type="ECO:0000313" key="2">
    <source>
        <dbReference type="EMBL" id="MCV2370647.1"/>
    </source>
</evidence>
<dbReference type="PANTHER" id="PTHR12117">
    <property type="entry name" value="HISTONE ACETYLTRANSFERASE COMPLEX"/>
    <property type="match status" value="1"/>
</dbReference>
<accession>A0ABT2YKX3</accession>
<protein>
    <submittedName>
        <fullName evidence="2">2OG-Fe(II) oxygenase</fullName>
    </submittedName>
</protein>
<dbReference type="Pfam" id="PF13661">
    <property type="entry name" value="2OG-FeII_Oxy_4"/>
    <property type="match status" value="1"/>
</dbReference>
<keyword evidence="3" id="KW-1185">Reference proteome</keyword>